<evidence type="ECO:0000256" key="2">
    <source>
        <dbReference type="ARBA" id="ARBA00006521"/>
    </source>
</evidence>
<evidence type="ECO:0000259" key="12">
    <source>
        <dbReference type="SMART" id="SM00986"/>
    </source>
</evidence>
<feature type="domain" description="Uracil-DNA glycosylase-like" evidence="12">
    <location>
        <begin position="102"/>
        <end position="253"/>
    </location>
</feature>
<evidence type="ECO:0000256" key="6">
    <source>
        <dbReference type="ARBA" id="ARBA00022723"/>
    </source>
</evidence>
<keyword evidence="5" id="KW-0004">4Fe-4S</keyword>
<dbReference type="NCBIfam" id="TIGR00758">
    <property type="entry name" value="UDG_fam4"/>
    <property type="match status" value="1"/>
</dbReference>
<evidence type="ECO:0000256" key="10">
    <source>
        <dbReference type="ARBA" id="ARBA00023014"/>
    </source>
</evidence>
<dbReference type="InterPro" id="IPR005273">
    <property type="entry name" value="Ura-DNA_glyco_family4"/>
</dbReference>
<gene>
    <name evidence="13" type="ORF">SAMN05878503_107134</name>
</gene>
<dbReference type="InterPro" id="IPR036895">
    <property type="entry name" value="Uracil-DNA_glycosylase-like_sf"/>
</dbReference>
<dbReference type="CDD" id="cd10030">
    <property type="entry name" value="UDG-F4_TTUDGA_SPO1dp_like"/>
    <property type="match status" value="1"/>
</dbReference>
<keyword evidence="7" id="KW-0227">DNA damage</keyword>
<dbReference type="SMART" id="SM00986">
    <property type="entry name" value="UDG"/>
    <property type="match status" value="1"/>
</dbReference>
<evidence type="ECO:0000256" key="11">
    <source>
        <dbReference type="ARBA" id="ARBA00023204"/>
    </source>
</evidence>
<dbReference type="GO" id="GO:0046872">
    <property type="term" value="F:metal ion binding"/>
    <property type="evidence" value="ECO:0007669"/>
    <property type="project" value="UniProtKB-KW"/>
</dbReference>
<dbReference type="InterPro" id="IPR051536">
    <property type="entry name" value="UDG_Type-4/5"/>
</dbReference>
<reference evidence="14" key="1">
    <citation type="submission" date="2017-08" db="EMBL/GenBank/DDBJ databases">
        <authorList>
            <person name="Varghese N."/>
            <person name="Submissions S."/>
        </authorList>
    </citation>
    <scope>NUCLEOTIDE SEQUENCE [LARGE SCALE GENOMIC DNA]</scope>
    <source>
        <strain evidence="14">JA234</strain>
    </source>
</reference>
<evidence type="ECO:0000313" key="13">
    <source>
        <dbReference type="EMBL" id="SNX71019.1"/>
    </source>
</evidence>
<dbReference type="GO" id="GO:0006281">
    <property type="term" value="P:DNA repair"/>
    <property type="evidence" value="ECO:0007669"/>
    <property type="project" value="UniProtKB-KW"/>
</dbReference>
<comment type="similarity">
    <text evidence="2">Belongs to the uracil-DNA glycosylase (UDG) superfamily. Type 4 (UDGa) family.</text>
</comment>
<keyword evidence="6" id="KW-0479">Metal-binding</keyword>
<dbReference type="EMBL" id="OAOQ01000007">
    <property type="protein sequence ID" value="SNX71019.1"/>
    <property type="molecule type" value="Genomic_DNA"/>
</dbReference>
<keyword evidence="10" id="KW-0411">Iron-sulfur</keyword>
<evidence type="ECO:0000256" key="4">
    <source>
        <dbReference type="ARBA" id="ARBA00019403"/>
    </source>
</evidence>
<proteinExistence type="inferred from homology"/>
<name>A0A285CTW7_9RHOB</name>
<protein>
    <recommendedName>
        <fullName evidence="4">Type-4 uracil-DNA glycosylase</fullName>
        <ecNumber evidence="3">3.2.2.27</ecNumber>
    </recommendedName>
</protein>
<dbReference type="InterPro" id="IPR005122">
    <property type="entry name" value="Uracil-DNA_glycosylase-like"/>
</dbReference>
<evidence type="ECO:0000256" key="3">
    <source>
        <dbReference type="ARBA" id="ARBA00012030"/>
    </source>
</evidence>
<dbReference type="PANTHER" id="PTHR33693:SF1">
    <property type="entry name" value="TYPE-4 URACIL-DNA GLYCOSYLASE"/>
    <property type="match status" value="1"/>
</dbReference>
<keyword evidence="8" id="KW-0378">Hydrolase</keyword>
<comment type="catalytic activity">
    <reaction evidence="1">
        <text>Hydrolyzes single-stranded DNA or mismatched double-stranded DNA and polynucleotides, releasing free uracil.</text>
        <dbReference type="EC" id="3.2.2.27"/>
    </reaction>
</comment>
<organism evidence="13 14">
    <name type="scientific">Cereibacter ovatus</name>
    <dbReference type="NCBI Taxonomy" id="439529"/>
    <lineage>
        <taxon>Bacteria</taxon>
        <taxon>Pseudomonadati</taxon>
        <taxon>Pseudomonadota</taxon>
        <taxon>Alphaproteobacteria</taxon>
        <taxon>Rhodobacterales</taxon>
        <taxon>Paracoccaceae</taxon>
        <taxon>Cereibacter</taxon>
    </lineage>
</organism>
<dbReference type="GO" id="GO:0051539">
    <property type="term" value="F:4 iron, 4 sulfur cluster binding"/>
    <property type="evidence" value="ECO:0007669"/>
    <property type="project" value="UniProtKB-KW"/>
</dbReference>
<dbReference type="AlphaFoldDB" id="A0A285CTW7"/>
<accession>A0A285CTW7</accession>
<dbReference type="Pfam" id="PF03167">
    <property type="entry name" value="UDG"/>
    <property type="match status" value="1"/>
</dbReference>
<sequence length="261" mass="28265">MGGMDGLDWHQALAALEWQVELGVTEAIGNRPVNRYDQPDAAGVPRPAAAMALPDPAPVATPDPVDEAHRAAAAAGTLDALREAVAAYPHCELKRGARTTVFCDGNPRARLMLIGEAPGRDEDAAGRPFVGRAGQLLDRMFAAIGISRSSPDAESAIYITNVMPWRPPQNREPSADEVAMMRPFLERHVELVAPDVIVLMGNTACLAVLGRGGITRLRGHWAEAWGRPVLPMCHPAYLLRQPEQKREAWADLLALKARLSR</sequence>
<dbReference type="PANTHER" id="PTHR33693">
    <property type="entry name" value="TYPE-5 URACIL-DNA GLYCOSYLASE"/>
    <property type="match status" value="1"/>
</dbReference>
<keyword evidence="9" id="KW-0408">Iron</keyword>
<evidence type="ECO:0000313" key="14">
    <source>
        <dbReference type="Proteomes" id="UP000219467"/>
    </source>
</evidence>
<evidence type="ECO:0000256" key="5">
    <source>
        <dbReference type="ARBA" id="ARBA00022485"/>
    </source>
</evidence>
<dbReference type="Gene3D" id="3.40.470.10">
    <property type="entry name" value="Uracil-DNA glycosylase-like domain"/>
    <property type="match status" value="1"/>
</dbReference>
<evidence type="ECO:0000256" key="8">
    <source>
        <dbReference type="ARBA" id="ARBA00022801"/>
    </source>
</evidence>
<dbReference type="EC" id="3.2.2.27" evidence="3"/>
<dbReference type="Proteomes" id="UP000219467">
    <property type="component" value="Unassembled WGS sequence"/>
</dbReference>
<evidence type="ECO:0000256" key="7">
    <source>
        <dbReference type="ARBA" id="ARBA00022763"/>
    </source>
</evidence>
<keyword evidence="14" id="KW-1185">Reference proteome</keyword>
<keyword evidence="11" id="KW-0234">DNA repair</keyword>
<evidence type="ECO:0000256" key="9">
    <source>
        <dbReference type="ARBA" id="ARBA00023004"/>
    </source>
</evidence>
<dbReference type="SUPFAM" id="SSF52141">
    <property type="entry name" value="Uracil-DNA glycosylase-like"/>
    <property type="match status" value="1"/>
</dbReference>
<dbReference type="SMART" id="SM00987">
    <property type="entry name" value="UreE_C"/>
    <property type="match status" value="1"/>
</dbReference>
<evidence type="ECO:0000256" key="1">
    <source>
        <dbReference type="ARBA" id="ARBA00001400"/>
    </source>
</evidence>
<dbReference type="GO" id="GO:0004844">
    <property type="term" value="F:uracil DNA N-glycosylase activity"/>
    <property type="evidence" value="ECO:0007669"/>
    <property type="project" value="UniProtKB-EC"/>
</dbReference>